<gene>
    <name evidence="1" type="ORF">TTHERM_01126430</name>
</gene>
<evidence type="ECO:0000313" key="2">
    <source>
        <dbReference type="Proteomes" id="UP000009168"/>
    </source>
</evidence>
<keyword evidence="2" id="KW-1185">Reference proteome</keyword>
<proteinExistence type="predicted"/>
<dbReference type="RefSeq" id="XP_001026024.3">
    <property type="nucleotide sequence ID" value="XM_001026024.3"/>
</dbReference>
<dbReference type="InParanoid" id="Q24DC6"/>
<protein>
    <submittedName>
        <fullName evidence="1">Uncharacterized protein</fullName>
    </submittedName>
</protein>
<evidence type="ECO:0000313" key="1">
    <source>
        <dbReference type="EMBL" id="EAS05779.3"/>
    </source>
</evidence>
<name>Q24DC6_TETTS</name>
<dbReference type="AlphaFoldDB" id="Q24DC6"/>
<organism evidence="1 2">
    <name type="scientific">Tetrahymena thermophila (strain SB210)</name>
    <dbReference type="NCBI Taxonomy" id="312017"/>
    <lineage>
        <taxon>Eukaryota</taxon>
        <taxon>Sar</taxon>
        <taxon>Alveolata</taxon>
        <taxon>Ciliophora</taxon>
        <taxon>Intramacronucleata</taxon>
        <taxon>Oligohymenophorea</taxon>
        <taxon>Hymenostomatida</taxon>
        <taxon>Tetrahymenina</taxon>
        <taxon>Tetrahymenidae</taxon>
        <taxon>Tetrahymena</taxon>
    </lineage>
</organism>
<dbReference type="Proteomes" id="UP000009168">
    <property type="component" value="Unassembled WGS sequence"/>
</dbReference>
<accession>Q24DC6</accession>
<dbReference type="GeneID" id="7837599"/>
<dbReference type="HOGENOM" id="CLU_231266_0_0_1"/>
<dbReference type="KEGG" id="tet:TTHERM_01126430"/>
<reference evidence="2" key="1">
    <citation type="journal article" date="2006" name="PLoS Biol.">
        <title>Macronuclear genome sequence of the ciliate Tetrahymena thermophila, a model eukaryote.</title>
        <authorList>
            <person name="Eisen J.A."/>
            <person name="Coyne R.S."/>
            <person name="Wu M."/>
            <person name="Wu D."/>
            <person name="Thiagarajan M."/>
            <person name="Wortman J.R."/>
            <person name="Badger J.H."/>
            <person name="Ren Q."/>
            <person name="Amedeo P."/>
            <person name="Jones K.M."/>
            <person name="Tallon L.J."/>
            <person name="Delcher A.L."/>
            <person name="Salzberg S.L."/>
            <person name="Silva J.C."/>
            <person name="Haas B.J."/>
            <person name="Majoros W.H."/>
            <person name="Farzad M."/>
            <person name="Carlton J.M."/>
            <person name="Smith R.K. Jr."/>
            <person name="Garg J."/>
            <person name="Pearlman R.E."/>
            <person name="Karrer K.M."/>
            <person name="Sun L."/>
            <person name="Manning G."/>
            <person name="Elde N.C."/>
            <person name="Turkewitz A.P."/>
            <person name="Asai D.J."/>
            <person name="Wilkes D.E."/>
            <person name="Wang Y."/>
            <person name="Cai H."/>
            <person name="Collins K."/>
            <person name="Stewart B.A."/>
            <person name="Lee S.R."/>
            <person name="Wilamowska K."/>
            <person name="Weinberg Z."/>
            <person name="Ruzzo W.L."/>
            <person name="Wloga D."/>
            <person name="Gaertig J."/>
            <person name="Frankel J."/>
            <person name="Tsao C.-C."/>
            <person name="Gorovsky M.A."/>
            <person name="Keeling P.J."/>
            <person name="Waller R.F."/>
            <person name="Patron N.J."/>
            <person name="Cherry J.M."/>
            <person name="Stover N.A."/>
            <person name="Krieger C.J."/>
            <person name="del Toro C."/>
            <person name="Ryder H.F."/>
            <person name="Williamson S.C."/>
            <person name="Barbeau R.A."/>
            <person name="Hamilton E.P."/>
            <person name="Orias E."/>
        </authorList>
    </citation>
    <scope>NUCLEOTIDE SEQUENCE [LARGE SCALE GENOMIC DNA]</scope>
    <source>
        <strain evidence="2">SB210</strain>
    </source>
</reference>
<sequence length="1187" mass="141809">MDQSIEEKEKNPPQDYNQDDIITLIMQRNNKILGYGEIQHLFESIKREKPHFTVTQYITAEFKPQRVPSYISQKSALINKTVSGAILYLRVFDQEQKINKCLKIYLLDHFLDGLFVSSINQLYESMKTLIRTDLILQVYGTYVLNGNDDCKTYFVIEYENYENSLSKLYNHNRPNMLPENLKQIMENTLNYCSDRSSIKEKTRMKTMNFPQDYLKYFFMVKADEEQCKIKLNILSPEIFQSNINTGESLIMKNIKSQTSSKKKREKGERNKQVNELNSKLGRLLLDVQVLNQIRKEDLVDTLRKNFNQIIECHGVSLFEIIAQHPKYRSFELEEYSHDFFILGTQINNNYYNLKCEKFQTLKELEDTIKLYEQFYQNNNHMLIPVNSYEPLLVDEGYYLLIEEQVMPNSNKFKKNKQLQQNLNSTFITISQICDKKNPSKQEKLRILQIVVQLLRFTQHLYSNNFYHGDIDFQNTLVSYSNTYSAEPPTLYFSNPLFLRNKENKINKRKNANDFESLDDIIFLLLVDQKLDSIIDQSAIKQLSRAQENYFQDIINHRHEANQSNKSMMQYEENGISFYVNRLTDLFKLFEEIYQKQMSDKYIRINKKWLITLNKYQVIQGCQNFLAHNHNHLFHNHQGQQDDYEYDENEIFDDQEGEFGEDDYYDDDDEDDDDDGYGFWQFMDEDEIDSDMDEVNHGIYQLDQCITPEMFQLKVDKIVYNFKWRKDFTIVQILKSIASNNNLISINFKSFSSCSIRNNKNVKEHTNDYLNNILKNCTNLQTVKLDIQQEDIQVFDVKLLQNLHDLQKIKIKVFLQLNPNIFKNENQFMENINFYKNFLELFKINKQFKSINIYPFTFFICSLPYNNINWYFQSIGKLLNSIYQNINNQEYNNTNPNKRKRAIKQLYSFSQLTQINSQELLQRVQSKSNDDVESAIDAFFRSNNIRHSQIRKIARQNVLQQAIGILNKYHFLTLKTMIDEEKKDQLILKFSHLLDQQIGSLVIKLTYDEQFGFMVVSEECNDQDRYKCYQFRFLVPEFSIRMIERWILCDYDKKIKQYMFGENYFSLCRHCDTFQFQKLAYLGQKDLKKLTLHIEFCENYNKMLTQNKDFFGLSQIPSKQLTEIKLSPRIFDYRNVLQCYKNIKYQLQNARYLCKVQIVISENFIDINIRKQLMKIKRLVSIQFVAFD</sequence>
<dbReference type="EMBL" id="GG662330">
    <property type="protein sequence ID" value="EAS05779.3"/>
    <property type="molecule type" value="Genomic_DNA"/>
</dbReference>